<organism evidence="3">
    <name type="scientific">Brachypodium distachyon</name>
    <name type="common">Purple false brome</name>
    <name type="synonym">Trachynia distachya</name>
    <dbReference type="NCBI Taxonomy" id="15368"/>
    <lineage>
        <taxon>Eukaryota</taxon>
        <taxon>Viridiplantae</taxon>
        <taxon>Streptophyta</taxon>
        <taxon>Embryophyta</taxon>
        <taxon>Tracheophyta</taxon>
        <taxon>Spermatophyta</taxon>
        <taxon>Magnoliopsida</taxon>
        <taxon>Liliopsida</taxon>
        <taxon>Poales</taxon>
        <taxon>Poaceae</taxon>
        <taxon>BOP clade</taxon>
        <taxon>Pooideae</taxon>
        <taxon>Stipodae</taxon>
        <taxon>Brachypodieae</taxon>
        <taxon>Brachypodium</taxon>
    </lineage>
</organism>
<dbReference type="ExpressionAtlas" id="A0A0Q3PTU5">
    <property type="expression patterns" value="baseline and differential"/>
</dbReference>
<evidence type="ECO:0000259" key="2">
    <source>
        <dbReference type="SMART" id="SM00256"/>
    </source>
</evidence>
<gene>
    <name evidence="4" type="primary">LOC100835416</name>
    <name evidence="3" type="ORF">BRADI_3g01406v3</name>
</gene>
<evidence type="ECO:0000256" key="1">
    <source>
        <dbReference type="SAM" id="MobiDB-lite"/>
    </source>
</evidence>
<dbReference type="SUPFAM" id="SSF81383">
    <property type="entry name" value="F-box domain"/>
    <property type="match status" value="1"/>
</dbReference>
<dbReference type="GeneID" id="100835416"/>
<evidence type="ECO:0000313" key="3">
    <source>
        <dbReference type="EMBL" id="KQJ92889.1"/>
    </source>
</evidence>
<dbReference type="InterPro" id="IPR036047">
    <property type="entry name" value="F-box-like_dom_sf"/>
</dbReference>
<dbReference type="SMART" id="SM00256">
    <property type="entry name" value="FBOX"/>
    <property type="match status" value="1"/>
</dbReference>
<keyword evidence="5" id="KW-1185">Reference proteome</keyword>
<dbReference type="RefSeq" id="XP_010233699.1">
    <property type="nucleotide sequence ID" value="XM_010235397.2"/>
</dbReference>
<dbReference type="Pfam" id="PF12937">
    <property type="entry name" value="F-box-like"/>
    <property type="match status" value="1"/>
</dbReference>
<dbReference type="AlphaFoldDB" id="A0A0Q3PTU5"/>
<reference evidence="3" key="2">
    <citation type="submission" date="2017-06" db="EMBL/GenBank/DDBJ databases">
        <title>WGS assembly of Brachypodium distachyon.</title>
        <authorList>
            <consortium name="The International Brachypodium Initiative"/>
            <person name="Lucas S."/>
            <person name="Harmon-Smith M."/>
            <person name="Lail K."/>
            <person name="Tice H."/>
            <person name="Grimwood J."/>
            <person name="Bruce D."/>
            <person name="Barry K."/>
            <person name="Shu S."/>
            <person name="Lindquist E."/>
            <person name="Wang M."/>
            <person name="Pitluck S."/>
            <person name="Vogel J.P."/>
            <person name="Garvin D.F."/>
            <person name="Mockler T.C."/>
            <person name="Schmutz J."/>
            <person name="Rokhsar D."/>
            <person name="Bevan M.W."/>
        </authorList>
    </citation>
    <scope>NUCLEOTIDE SEQUENCE</scope>
    <source>
        <strain evidence="3">Bd21</strain>
    </source>
</reference>
<dbReference type="STRING" id="15368.A0A0Q3PTU5"/>
<feature type="region of interest" description="Disordered" evidence="1">
    <location>
        <begin position="445"/>
        <end position="469"/>
    </location>
</feature>
<dbReference type="Proteomes" id="UP000008810">
    <property type="component" value="Chromosome 3"/>
</dbReference>
<dbReference type="Gene3D" id="1.20.1280.50">
    <property type="match status" value="1"/>
</dbReference>
<evidence type="ECO:0000313" key="4">
    <source>
        <dbReference type="EnsemblPlants" id="KQJ92889"/>
    </source>
</evidence>
<name>A0A0Q3PTU5_BRADI</name>
<sequence length="469" mass="52304">METATLDHRRSVLPRPHCVEEMESLPIPDELLPEIFLRLPSPADLARASAACVSFRRVAADRAFLRRYRKLHAPPLLGFLDSKVFHSAAPPHHSAPAASAAALAADFSFSFLRAPAFDWAVQDVCDGRVLLDRPSQRDIDEERRYEVVFPEMVVCDPLHRRYLLLPPIPDDLAASVEHPLWKKRHRYCETFLVPSEDEDDETSFNVIWMVQCATKVVALAFSSSTGQWRAVSSQSWSNLFAGLLSSTGHILFRCRQYAYGCFYWVTDCREYLLVLDTWRMEFSLAYPPTEARGDCNIDIGIVETGEGGLGMFLHARMSSDLTYYTLRQGIGGSSSKWHKEKTVSLGSKYMFIGSTGSYLVLHQGGSYALERGCLTLDVKMFQLERVCALKYFMSTALAYCNFPPSLLSTPRVSSGTQEAVEEAILEESAVASALQVEEPFYRHHDDTTSVDDADAGHQAGVSTTGDGAD</sequence>
<dbReference type="PANTHER" id="PTHR31264">
    <property type="entry name" value="OS07G0554500 PROTEIN-RELATED"/>
    <property type="match status" value="1"/>
</dbReference>
<evidence type="ECO:0000313" key="5">
    <source>
        <dbReference type="Proteomes" id="UP000008810"/>
    </source>
</evidence>
<feature type="compositionally biased region" description="Polar residues" evidence="1">
    <location>
        <begin position="460"/>
        <end position="469"/>
    </location>
</feature>
<dbReference type="Gramene" id="KQJ92889">
    <property type="protein sequence ID" value="KQJ92889"/>
    <property type="gene ID" value="BRADI_3g01406v3"/>
</dbReference>
<feature type="domain" description="F-box" evidence="2">
    <location>
        <begin position="27"/>
        <end position="68"/>
    </location>
</feature>
<reference evidence="3 4" key="1">
    <citation type="journal article" date="2010" name="Nature">
        <title>Genome sequencing and analysis of the model grass Brachypodium distachyon.</title>
        <authorList>
            <consortium name="International Brachypodium Initiative"/>
        </authorList>
    </citation>
    <scope>NUCLEOTIDE SEQUENCE [LARGE SCALE GENOMIC DNA]</scope>
    <source>
        <strain evidence="3 4">Bd21</strain>
    </source>
</reference>
<dbReference type="InterPro" id="IPR001810">
    <property type="entry name" value="F-box_dom"/>
</dbReference>
<dbReference type="OrthoDB" id="688066at2759"/>
<dbReference type="EMBL" id="CM000882">
    <property type="protein sequence ID" value="KQJ92889.1"/>
    <property type="molecule type" value="Genomic_DNA"/>
</dbReference>
<dbReference type="KEGG" id="bdi:100835416"/>
<proteinExistence type="predicted"/>
<dbReference type="PANTHER" id="PTHR31264:SF23">
    <property type="entry name" value="F-BOX DOMAIN-CONTAINING PROTEIN"/>
    <property type="match status" value="1"/>
</dbReference>
<protein>
    <recommendedName>
        <fullName evidence="2">F-box domain-containing protein</fullName>
    </recommendedName>
</protein>
<reference evidence="4" key="3">
    <citation type="submission" date="2018-08" db="UniProtKB">
        <authorList>
            <consortium name="EnsemblPlants"/>
        </authorList>
    </citation>
    <scope>IDENTIFICATION</scope>
    <source>
        <strain evidence="4">cv. Bd21</strain>
    </source>
</reference>
<accession>A0A0Q3PTU5</accession>
<dbReference type="EnsemblPlants" id="KQJ92889">
    <property type="protein sequence ID" value="KQJ92889"/>
    <property type="gene ID" value="BRADI_3g01406v3"/>
</dbReference>